<evidence type="ECO:0008006" key="4">
    <source>
        <dbReference type="Google" id="ProtNLM"/>
    </source>
</evidence>
<dbReference type="PROSITE" id="PS51257">
    <property type="entry name" value="PROKAR_LIPOPROTEIN"/>
    <property type="match status" value="1"/>
</dbReference>
<reference evidence="2 3" key="1">
    <citation type="journal article" date="2019" name="Int. J. Syst. Evol. Microbiol.">
        <title>The Global Catalogue of Microorganisms (GCM) 10K type strain sequencing project: providing services to taxonomists for standard genome sequencing and annotation.</title>
        <authorList>
            <consortium name="The Broad Institute Genomics Platform"/>
            <consortium name="The Broad Institute Genome Sequencing Center for Infectious Disease"/>
            <person name="Wu L."/>
            <person name="Ma J."/>
        </authorList>
    </citation>
    <scope>NUCLEOTIDE SEQUENCE [LARGE SCALE GENOMIC DNA]</scope>
    <source>
        <strain evidence="2 3">JCM 12774</strain>
    </source>
</reference>
<keyword evidence="3" id="KW-1185">Reference proteome</keyword>
<evidence type="ECO:0000313" key="2">
    <source>
        <dbReference type="EMBL" id="GAA0388746.1"/>
    </source>
</evidence>
<feature type="chain" id="PRO_5046064834" description="Lipoprotein" evidence="1">
    <location>
        <begin position="27"/>
        <end position="196"/>
    </location>
</feature>
<keyword evidence="1" id="KW-0732">Signal</keyword>
<dbReference type="EMBL" id="BAAACX010000008">
    <property type="protein sequence ID" value="GAA0388746.1"/>
    <property type="molecule type" value="Genomic_DNA"/>
</dbReference>
<sequence length="196" mass="22460">MRNSAIVSTALISFILLMAGCTPSGAGQYSQDPEANLDQTVIVNDQQLPAAAVEEATELAKAYKLAEYEVDYVEDLESGEAYQNILEKIKPYLTDQYFERKVRDRSLLVIISNKQKVSLRPDNLQFDFRNQQEDIVSLNYKVDIIMFNADNKEQDRIPIEGQITVKRVNEQWLIQGDRAYGFDAVKCYVYDCQRVE</sequence>
<name>A0ABN0YAB0_9BACL</name>
<evidence type="ECO:0000313" key="3">
    <source>
        <dbReference type="Proteomes" id="UP001500340"/>
    </source>
</evidence>
<gene>
    <name evidence="2" type="ORF">GCM10008933_19650</name>
</gene>
<proteinExistence type="predicted"/>
<feature type="signal peptide" evidence="1">
    <location>
        <begin position="1"/>
        <end position="26"/>
    </location>
</feature>
<protein>
    <recommendedName>
        <fullName evidence="4">Lipoprotein</fullName>
    </recommendedName>
</protein>
<accession>A0ABN0YAB0</accession>
<comment type="caution">
    <text evidence="2">The sequence shown here is derived from an EMBL/GenBank/DDBJ whole genome shotgun (WGS) entry which is preliminary data.</text>
</comment>
<dbReference type="Proteomes" id="UP001500340">
    <property type="component" value="Unassembled WGS sequence"/>
</dbReference>
<dbReference type="RefSeq" id="WP_343860435.1">
    <property type="nucleotide sequence ID" value="NZ_BAAACX010000008.1"/>
</dbReference>
<organism evidence="2 3">
    <name type="scientific">Paenibacillus motobuensis</name>
    <dbReference type="NCBI Taxonomy" id="295324"/>
    <lineage>
        <taxon>Bacteria</taxon>
        <taxon>Bacillati</taxon>
        <taxon>Bacillota</taxon>
        <taxon>Bacilli</taxon>
        <taxon>Bacillales</taxon>
        <taxon>Paenibacillaceae</taxon>
        <taxon>Paenibacillus</taxon>
    </lineage>
</organism>
<evidence type="ECO:0000256" key="1">
    <source>
        <dbReference type="SAM" id="SignalP"/>
    </source>
</evidence>